<dbReference type="SUPFAM" id="SSF63712">
    <property type="entry name" value="Nicotinic receptor ligand binding domain-like"/>
    <property type="match status" value="1"/>
</dbReference>
<dbReference type="InterPro" id="IPR036734">
    <property type="entry name" value="Neur_chan_lig-bd_sf"/>
</dbReference>
<dbReference type="PaxDb" id="8022-A0A060Y6F9"/>
<feature type="transmembrane region" description="Helical" evidence="1">
    <location>
        <begin position="68"/>
        <end position="85"/>
    </location>
</feature>
<sequence length="110" mass="12400">MYSFSFSRVNDPSNMSIVKETVDRLLKGYDIRLRPDFGGPPVGVGMNIDIASIDMVSEVNMVSTRLSLSQWFVGIALILYALSFLKETQCTAWSRLPVKPMLKYVVFSEL</sequence>
<dbReference type="Gene3D" id="2.70.170.10">
    <property type="entry name" value="Neurotransmitter-gated ion-channel ligand-binding domain"/>
    <property type="match status" value="1"/>
</dbReference>
<keyword evidence="1" id="KW-1133">Transmembrane helix</keyword>
<dbReference type="Proteomes" id="UP000193380">
    <property type="component" value="Unassembled WGS sequence"/>
</dbReference>
<keyword evidence="1" id="KW-0812">Transmembrane</keyword>
<feature type="domain" description="Neurotransmitter-gated ion-channel ligand-binding" evidence="2">
    <location>
        <begin position="20"/>
        <end position="64"/>
    </location>
</feature>
<dbReference type="STRING" id="8022.A0A060Y6F9"/>
<reference evidence="3" key="1">
    <citation type="journal article" date="2014" name="Nat. Commun.">
        <title>The rainbow trout genome provides novel insights into evolution after whole-genome duplication in vertebrates.</title>
        <authorList>
            <person name="Berthelot C."/>
            <person name="Brunet F."/>
            <person name="Chalopin D."/>
            <person name="Juanchich A."/>
            <person name="Bernard M."/>
            <person name="Noel B."/>
            <person name="Bento P."/>
            <person name="Da Silva C."/>
            <person name="Labadie K."/>
            <person name="Alberti A."/>
            <person name="Aury J.M."/>
            <person name="Louis A."/>
            <person name="Dehais P."/>
            <person name="Bardou P."/>
            <person name="Montfort J."/>
            <person name="Klopp C."/>
            <person name="Cabau C."/>
            <person name="Gaspin C."/>
            <person name="Thorgaard G.H."/>
            <person name="Boussaha M."/>
            <person name="Quillet E."/>
            <person name="Guyomard R."/>
            <person name="Galiana D."/>
            <person name="Bobe J."/>
            <person name="Volff J.N."/>
            <person name="Genet C."/>
            <person name="Wincker P."/>
            <person name="Jaillon O."/>
            <person name="Roest Crollius H."/>
            <person name="Guiguen Y."/>
        </authorList>
    </citation>
    <scope>NUCLEOTIDE SEQUENCE [LARGE SCALE GENOMIC DNA]</scope>
</reference>
<dbReference type="InterPro" id="IPR006202">
    <property type="entry name" value="Neur_chan_lig-bd"/>
</dbReference>
<proteinExistence type="predicted"/>
<evidence type="ECO:0000256" key="1">
    <source>
        <dbReference type="SAM" id="Phobius"/>
    </source>
</evidence>
<protein>
    <recommendedName>
        <fullName evidence="2">Neurotransmitter-gated ion-channel ligand-binding domain-containing protein</fullName>
    </recommendedName>
</protein>
<evidence type="ECO:0000313" key="4">
    <source>
        <dbReference type="Proteomes" id="UP000193380"/>
    </source>
</evidence>
<evidence type="ECO:0000313" key="3">
    <source>
        <dbReference type="EMBL" id="CDQ84989.1"/>
    </source>
</evidence>
<dbReference type="Pfam" id="PF02931">
    <property type="entry name" value="Neur_chan_LBD"/>
    <property type="match status" value="1"/>
</dbReference>
<accession>A0A060Y6F9</accession>
<name>A0A060Y6F9_ONCMY</name>
<reference evidence="3" key="2">
    <citation type="submission" date="2014-03" db="EMBL/GenBank/DDBJ databases">
        <authorList>
            <person name="Genoscope - CEA"/>
        </authorList>
    </citation>
    <scope>NUCLEOTIDE SEQUENCE</scope>
</reference>
<dbReference type="GO" id="GO:0005230">
    <property type="term" value="F:extracellular ligand-gated monoatomic ion channel activity"/>
    <property type="evidence" value="ECO:0007669"/>
    <property type="project" value="InterPro"/>
</dbReference>
<dbReference type="AlphaFoldDB" id="A0A060Y6F9"/>
<dbReference type="EMBL" id="FR906629">
    <property type="protein sequence ID" value="CDQ84989.1"/>
    <property type="molecule type" value="Genomic_DNA"/>
</dbReference>
<organism evidence="3 4">
    <name type="scientific">Oncorhynchus mykiss</name>
    <name type="common">Rainbow trout</name>
    <name type="synonym">Salmo gairdneri</name>
    <dbReference type="NCBI Taxonomy" id="8022"/>
    <lineage>
        <taxon>Eukaryota</taxon>
        <taxon>Metazoa</taxon>
        <taxon>Chordata</taxon>
        <taxon>Craniata</taxon>
        <taxon>Vertebrata</taxon>
        <taxon>Euteleostomi</taxon>
        <taxon>Actinopterygii</taxon>
        <taxon>Neopterygii</taxon>
        <taxon>Teleostei</taxon>
        <taxon>Protacanthopterygii</taxon>
        <taxon>Salmoniformes</taxon>
        <taxon>Salmonidae</taxon>
        <taxon>Salmoninae</taxon>
        <taxon>Oncorhynchus</taxon>
    </lineage>
</organism>
<dbReference type="GO" id="GO:0016020">
    <property type="term" value="C:membrane"/>
    <property type="evidence" value="ECO:0007669"/>
    <property type="project" value="InterPro"/>
</dbReference>
<keyword evidence="1" id="KW-0472">Membrane</keyword>
<gene>
    <name evidence="3" type="ORF">GSONMT00050045001</name>
</gene>
<evidence type="ECO:0000259" key="2">
    <source>
        <dbReference type="Pfam" id="PF02931"/>
    </source>
</evidence>